<name>A0A2U3YW82_LEPWE</name>
<dbReference type="STRING" id="9713.A0A2U3YW82"/>
<sequence>MSRRHVGASGSAQRTMKDGKVSPTHFHTSQTGWLCGNLVVPSGGLPGPAPAAGVQCVQVQLLQDDPSGEAASPLVLSPQPSALHPVFAVDLPVYVLQEVLPTAGGAAGPEEVQCAGSTINLRDLQ</sequence>
<reference evidence="3" key="1">
    <citation type="submission" date="2025-08" db="UniProtKB">
        <authorList>
            <consortium name="RefSeq"/>
        </authorList>
    </citation>
    <scope>IDENTIFICATION</scope>
    <source>
        <tissue evidence="3">Liver</tissue>
    </source>
</reference>
<proteinExistence type="predicted"/>
<dbReference type="GeneID" id="102743143"/>
<evidence type="ECO:0000256" key="1">
    <source>
        <dbReference type="SAM" id="MobiDB-lite"/>
    </source>
</evidence>
<dbReference type="KEGG" id="lww:102743143"/>
<gene>
    <name evidence="3" type="primary">LOC102743143</name>
</gene>
<organism evidence="2 3">
    <name type="scientific">Leptonychotes weddellii</name>
    <name type="common">Weddell seal</name>
    <name type="synonym">Otaria weddellii</name>
    <dbReference type="NCBI Taxonomy" id="9713"/>
    <lineage>
        <taxon>Eukaryota</taxon>
        <taxon>Metazoa</taxon>
        <taxon>Chordata</taxon>
        <taxon>Craniata</taxon>
        <taxon>Vertebrata</taxon>
        <taxon>Euteleostomi</taxon>
        <taxon>Mammalia</taxon>
        <taxon>Eutheria</taxon>
        <taxon>Laurasiatheria</taxon>
        <taxon>Carnivora</taxon>
        <taxon>Caniformia</taxon>
        <taxon>Pinnipedia</taxon>
        <taxon>Phocidae</taxon>
        <taxon>Monachinae</taxon>
        <taxon>Lobodontini</taxon>
        <taxon>Leptonychotes</taxon>
    </lineage>
</organism>
<evidence type="ECO:0000313" key="2">
    <source>
        <dbReference type="Proteomes" id="UP000245341"/>
    </source>
</evidence>
<dbReference type="RefSeq" id="XP_006747990.2">
    <property type="nucleotide sequence ID" value="XM_006747927.2"/>
</dbReference>
<dbReference type="Proteomes" id="UP000245341">
    <property type="component" value="Unplaced"/>
</dbReference>
<keyword evidence="2" id="KW-1185">Reference proteome</keyword>
<evidence type="ECO:0000313" key="3">
    <source>
        <dbReference type="RefSeq" id="XP_006747990.2"/>
    </source>
</evidence>
<accession>A0A2U3YW82</accession>
<protein>
    <submittedName>
        <fullName evidence="3">Zinc finger protein ZXDC-like</fullName>
    </submittedName>
</protein>
<feature type="region of interest" description="Disordered" evidence="1">
    <location>
        <begin position="1"/>
        <end position="26"/>
    </location>
</feature>
<dbReference type="AlphaFoldDB" id="A0A2U3YW82"/>
<dbReference type="OrthoDB" id="10451251at2759"/>